<dbReference type="PANTHER" id="PTHR12468:SF2">
    <property type="entry name" value="GPI MANNOSYLTRANSFERASE 2"/>
    <property type="match status" value="1"/>
</dbReference>
<evidence type="ECO:0000256" key="8">
    <source>
        <dbReference type="ARBA" id="ARBA00022989"/>
    </source>
</evidence>
<evidence type="ECO:0000256" key="6">
    <source>
        <dbReference type="ARBA" id="ARBA00022692"/>
    </source>
</evidence>
<dbReference type="Pfam" id="PF04188">
    <property type="entry name" value="Mannosyl_trans2"/>
    <property type="match status" value="1"/>
</dbReference>
<feature type="transmembrane region" description="Helical" evidence="10">
    <location>
        <begin position="125"/>
        <end position="144"/>
    </location>
</feature>
<evidence type="ECO:0000256" key="10">
    <source>
        <dbReference type="SAM" id="Phobius"/>
    </source>
</evidence>
<evidence type="ECO:0000256" key="4">
    <source>
        <dbReference type="ARBA" id="ARBA00022676"/>
    </source>
</evidence>
<keyword evidence="6 10" id="KW-0812">Transmembrane</keyword>
<feature type="transmembrane region" description="Helical" evidence="10">
    <location>
        <begin position="94"/>
        <end position="113"/>
    </location>
</feature>
<dbReference type="GO" id="GO:0004376">
    <property type="term" value="F:GPI mannosyltransferase activity"/>
    <property type="evidence" value="ECO:0007669"/>
    <property type="project" value="InterPro"/>
</dbReference>
<proteinExistence type="predicted"/>
<evidence type="ECO:0000256" key="9">
    <source>
        <dbReference type="ARBA" id="ARBA00023136"/>
    </source>
</evidence>
<keyword evidence="4" id="KW-0328">Glycosyltransferase</keyword>
<dbReference type="GO" id="GO:0000009">
    <property type="term" value="F:alpha-1,6-mannosyltransferase activity"/>
    <property type="evidence" value="ECO:0007669"/>
    <property type="project" value="InterPro"/>
</dbReference>
<reference evidence="11 12" key="1">
    <citation type="submission" date="2019-07" db="EMBL/GenBank/DDBJ databases">
        <authorList>
            <person name="Zhu P."/>
        </authorList>
    </citation>
    <scope>NUCLEOTIDE SEQUENCE [LARGE SCALE GENOMIC DNA]</scope>
    <source>
        <strain evidence="11 12">SSL-25</strain>
    </source>
</reference>
<gene>
    <name evidence="11" type="ORF">FQU76_17675</name>
</gene>
<evidence type="ECO:0000256" key="7">
    <source>
        <dbReference type="ARBA" id="ARBA00022824"/>
    </source>
</evidence>
<dbReference type="Proteomes" id="UP000320580">
    <property type="component" value="Chromosome"/>
</dbReference>
<dbReference type="KEGG" id="sqz:FQU76_17675"/>
<evidence type="ECO:0000313" key="11">
    <source>
        <dbReference type="EMBL" id="QDY81106.1"/>
    </source>
</evidence>
<dbReference type="AlphaFoldDB" id="A0A5B8JHW0"/>
<keyword evidence="7" id="KW-0256">Endoplasmic reticulum</keyword>
<dbReference type="GO" id="GO:0016020">
    <property type="term" value="C:membrane"/>
    <property type="evidence" value="ECO:0007669"/>
    <property type="project" value="GOC"/>
</dbReference>
<dbReference type="GO" id="GO:0006506">
    <property type="term" value="P:GPI anchor biosynthetic process"/>
    <property type="evidence" value="ECO:0007669"/>
    <property type="project" value="UniProtKB-UniPathway"/>
</dbReference>
<keyword evidence="3" id="KW-0337">GPI-anchor biosynthesis</keyword>
<dbReference type="EMBL" id="CP042266">
    <property type="protein sequence ID" value="QDY81106.1"/>
    <property type="molecule type" value="Genomic_DNA"/>
</dbReference>
<evidence type="ECO:0000256" key="3">
    <source>
        <dbReference type="ARBA" id="ARBA00022502"/>
    </source>
</evidence>
<keyword evidence="9 10" id="KW-0472">Membrane</keyword>
<evidence type="ECO:0000256" key="1">
    <source>
        <dbReference type="ARBA" id="ARBA00004477"/>
    </source>
</evidence>
<comment type="subcellular location">
    <subcellularLocation>
        <location evidence="1">Endoplasmic reticulum membrane</location>
        <topology evidence="1">Multi-pass membrane protein</topology>
    </subcellularLocation>
</comment>
<comment type="pathway">
    <text evidence="2">Glycolipid biosynthesis; glycosylphosphatidylinositol-anchor biosynthesis.</text>
</comment>
<keyword evidence="8 10" id="KW-1133">Transmembrane helix</keyword>
<feature type="transmembrane region" description="Helical" evidence="10">
    <location>
        <begin position="206"/>
        <end position="226"/>
    </location>
</feature>
<dbReference type="InterPro" id="IPR007315">
    <property type="entry name" value="PIG-V/Gpi18"/>
</dbReference>
<feature type="transmembrane region" description="Helical" evidence="10">
    <location>
        <begin position="341"/>
        <end position="361"/>
    </location>
</feature>
<evidence type="ECO:0000256" key="2">
    <source>
        <dbReference type="ARBA" id="ARBA00004687"/>
    </source>
</evidence>
<organism evidence="11 12">
    <name type="scientific">Streptomyces qinzhouensis</name>
    <dbReference type="NCBI Taxonomy" id="2599401"/>
    <lineage>
        <taxon>Bacteria</taxon>
        <taxon>Bacillati</taxon>
        <taxon>Actinomycetota</taxon>
        <taxon>Actinomycetes</taxon>
        <taxon>Kitasatosporales</taxon>
        <taxon>Streptomycetaceae</taxon>
        <taxon>Streptomyces</taxon>
    </lineage>
</organism>
<feature type="transmembrane region" description="Helical" evidence="10">
    <location>
        <begin position="264"/>
        <end position="287"/>
    </location>
</feature>
<dbReference type="UniPathway" id="UPA00196"/>
<feature type="transmembrane region" description="Helical" evidence="10">
    <location>
        <begin position="294"/>
        <end position="312"/>
    </location>
</feature>
<keyword evidence="5" id="KW-0808">Transferase</keyword>
<keyword evidence="12" id="KW-1185">Reference proteome</keyword>
<feature type="transmembrane region" description="Helical" evidence="10">
    <location>
        <begin position="164"/>
        <end position="194"/>
    </location>
</feature>
<evidence type="ECO:0000256" key="5">
    <source>
        <dbReference type="ARBA" id="ARBA00022679"/>
    </source>
</evidence>
<sequence length="367" mass="39079">MLRIAPAVGLFAAARLTGLLLMSAWAWHIGRRPRAILGRAWDADWYMLIAEHGYGRVLTWPGAVQNDLAFFPLYPGLVRGLSYAVPDRITSGSVGLLVSWSAALVAAAGIYAVGERLHGRRTATVLVLLWGLLPHSVVLTMAYTEPLLTAFAAWSLYALLTRRWLWAAVLAVLAGLSRPNGIAVAAAVLCVVAYELVRGGRGDPRLWAAAALAPTGWCGYVLWVGFRTGDPLGGYFAVQRGWTSTFDFGAGAARVVRDIALRPVALPLTMALLIVLVSVVLFALLVLARPPAALLVYTGVLVLITIGGSGFFESKPRFLLPAFPLLLPVAVALTKARPRAAIAVIAALAGLSFGYGTYLLTLSPMAL</sequence>
<evidence type="ECO:0008006" key="13">
    <source>
        <dbReference type="Google" id="ProtNLM"/>
    </source>
</evidence>
<accession>A0A5B8JHW0</accession>
<dbReference type="OrthoDB" id="151635at2"/>
<feature type="transmembrane region" description="Helical" evidence="10">
    <location>
        <begin position="318"/>
        <end position="334"/>
    </location>
</feature>
<dbReference type="PANTHER" id="PTHR12468">
    <property type="entry name" value="GPI MANNOSYLTRANSFERASE 2"/>
    <property type="match status" value="1"/>
</dbReference>
<protein>
    <recommendedName>
        <fullName evidence="13">Glycosyltransferase RgtA/B/C/D-like domain-containing protein</fullName>
    </recommendedName>
</protein>
<name>A0A5B8JHW0_9ACTN</name>
<evidence type="ECO:0000313" key="12">
    <source>
        <dbReference type="Proteomes" id="UP000320580"/>
    </source>
</evidence>